<dbReference type="EMBL" id="JAPTNG010000017">
    <property type="protein sequence ID" value="MCZ0832885.1"/>
    <property type="molecule type" value="Genomic_DNA"/>
</dbReference>
<organism evidence="1 2">
    <name type="scientific">Brevibacillus halotolerans</name>
    <dbReference type="NCBI Taxonomy" id="1507437"/>
    <lineage>
        <taxon>Bacteria</taxon>
        <taxon>Bacillati</taxon>
        <taxon>Bacillota</taxon>
        <taxon>Bacilli</taxon>
        <taxon>Bacillales</taxon>
        <taxon>Paenibacillaceae</taxon>
        <taxon>Brevibacillus</taxon>
    </lineage>
</organism>
<protein>
    <submittedName>
        <fullName evidence="1">Glycosyltransferase family 2 protein</fullName>
    </submittedName>
</protein>
<evidence type="ECO:0000313" key="2">
    <source>
        <dbReference type="Proteomes" id="UP001067708"/>
    </source>
</evidence>
<accession>A0ABT4I1E4</accession>
<reference evidence="1" key="1">
    <citation type="submission" date="2022-09" db="EMBL/GenBank/DDBJ databases">
        <title>Genome analysis and characterization of larvicidal activity of Brevibacillus strains.</title>
        <authorList>
            <person name="Patrusheva E.V."/>
            <person name="Izotova A.O."/>
            <person name="Toshchakov S.V."/>
            <person name="Sineoky S.P."/>
        </authorList>
    </citation>
    <scope>NUCLEOTIDE SEQUENCE</scope>
    <source>
        <strain evidence="1">VKPM_B-13244</strain>
    </source>
</reference>
<dbReference type="Proteomes" id="UP001067708">
    <property type="component" value="Unassembled WGS sequence"/>
</dbReference>
<gene>
    <name evidence="1" type="ORF">O0535_19325</name>
</gene>
<proteinExistence type="predicted"/>
<keyword evidence="2" id="KW-1185">Reference proteome</keyword>
<sequence>MITTVISHFYNEEYLLPWWLMHHTQIFDHGILINRGSTDSSLEICKRFAPHWEVRNSRVPEFDAIEVDREVMDIEKECTGWKMALNTTEFLCCQNKDEFFSSLNALGEHMYSIRVIMLVDDPNHSYPEAVYNIPLVNQRYHGYFPINNTHPYIGRLIHKHEHGAYTAGRHWSPHKFIVYLTAPAFVIKFFYSPWNDLTRKRKLQIGPTLSAHSIQHGLGTYHVTTPEKLQETYLFYASGTKDLRLNPEYLELFPHLKP</sequence>
<name>A0ABT4I1E4_9BACL</name>
<dbReference type="RefSeq" id="WP_081873116.1">
    <property type="nucleotide sequence ID" value="NZ_BORK01000011.1"/>
</dbReference>
<comment type="caution">
    <text evidence="1">The sequence shown here is derived from an EMBL/GenBank/DDBJ whole genome shotgun (WGS) entry which is preliminary data.</text>
</comment>
<dbReference type="Pfam" id="PF13704">
    <property type="entry name" value="Glyco_tranf_2_4"/>
    <property type="match status" value="1"/>
</dbReference>
<evidence type="ECO:0000313" key="1">
    <source>
        <dbReference type="EMBL" id="MCZ0832885.1"/>
    </source>
</evidence>